<accession>A0A251S527</accession>
<evidence type="ECO:0000313" key="2">
    <source>
        <dbReference type="Proteomes" id="UP000215914"/>
    </source>
</evidence>
<keyword evidence="2" id="KW-1185">Reference proteome</keyword>
<dbReference type="EMBL" id="CM007904">
    <property type="protein sequence ID" value="OTF93768.1"/>
    <property type="molecule type" value="Genomic_DNA"/>
</dbReference>
<evidence type="ECO:0000313" key="1">
    <source>
        <dbReference type="EMBL" id="OTF93768.1"/>
    </source>
</evidence>
<dbReference type="Proteomes" id="UP000215914">
    <property type="component" value="Chromosome 15"/>
</dbReference>
<name>A0A251S527_HELAN</name>
<protein>
    <submittedName>
        <fullName evidence="1">Uncharacterized protein</fullName>
    </submittedName>
</protein>
<reference evidence="2" key="1">
    <citation type="journal article" date="2017" name="Nature">
        <title>The sunflower genome provides insights into oil metabolism, flowering and Asterid evolution.</title>
        <authorList>
            <person name="Badouin H."/>
            <person name="Gouzy J."/>
            <person name="Grassa C.J."/>
            <person name="Murat F."/>
            <person name="Staton S.E."/>
            <person name="Cottret L."/>
            <person name="Lelandais-Briere C."/>
            <person name="Owens G.L."/>
            <person name="Carrere S."/>
            <person name="Mayjonade B."/>
            <person name="Legrand L."/>
            <person name="Gill N."/>
            <person name="Kane N.C."/>
            <person name="Bowers J.E."/>
            <person name="Hubner S."/>
            <person name="Bellec A."/>
            <person name="Berard A."/>
            <person name="Berges H."/>
            <person name="Blanchet N."/>
            <person name="Boniface M.C."/>
            <person name="Brunel D."/>
            <person name="Catrice O."/>
            <person name="Chaidir N."/>
            <person name="Claudel C."/>
            <person name="Donnadieu C."/>
            <person name="Faraut T."/>
            <person name="Fievet G."/>
            <person name="Helmstetter N."/>
            <person name="King M."/>
            <person name="Knapp S.J."/>
            <person name="Lai Z."/>
            <person name="Le Paslier M.C."/>
            <person name="Lippi Y."/>
            <person name="Lorenzon L."/>
            <person name="Mandel J.R."/>
            <person name="Marage G."/>
            <person name="Marchand G."/>
            <person name="Marquand E."/>
            <person name="Bret-Mestries E."/>
            <person name="Morien E."/>
            <person name="Nambeesan S."/>
            <person name="Nguyen T."/>
            <person name="Pegot-Espagnet P."/>
            <person name="Pouilly N."/>
            <person name="Raftis F."/>
            <person name="Sallet E."/>
            <person name="Schiex T."/>
            <person name="Thomas J."/>
            <person name="Vandecasteele C."/>
            <person name="Vares D."/>
            <person name="Vear F."/>
            <person name="Vautrin S."/>
            <person name="Crespi M."/>
            <person name="Mangin B."/>
            <person name="Burke J.M."/>
            <person name="Salse J."/>
            <person name="Munos S."/>
            <person name="Vincourt P."/>
            <person name="Rieseberg L.H."/>
            <person name="Langlade N.B."/>
        </authorList>
    </citation>
    <scope>NUCLEOTIDE SEQUENCE [LARGE SCALE GENOMIC DNA]</scope>
    <source>
        <strain evidence="2">cv. SF193</strain>
    </source>
</reference>
<organism evidence="1 2">
    <name type="scientific">Helianthus annuus</name>
    <name type="common">Common sunflower</name>
    <dbReference type="NCBI Taxonomy" id="4232"/>
    <lineage>
        <taxon>Eukaryota</taxon>
        <taxon>Viridiplantae</taxon>
        <taxon>Streptophyta</taxon>
        <taxon>Embryophyta</taxon>
        <taxon>Tracheophyta</taxon>
        <taxon>Spermatophyta</taxon>
        <taxon>Magnoliopsida</taxon>
        <taxon>eudicotyledons</taxon>
        <taxon>Gunneridae</taxon>
        <taxon>Pentapetalae</taxon>
        <taxon>asterids</taxon>
        <taxon>campanulids</taxon>
        <taxon>Asterales</taxon>
        <taxon>Asteraceae</taxon>
        <taxon>Asteroideae</taxon>
        <taxon>Heliantheae alliance</taxon>
        <taxon>Heliantheae</taxon>
        <taxon>Helianthus</taxon>
    </lineage>
</organism>
<sequence>MCCFVSVCLTVEDRGVSMFRSTVVVVDVPFETTGVTGDKHCVPWLLALCKGV</sequence>
<dbReference type="AlphaFoldDB" id="A0A251S527"/>
<proteinExistence type="predicted"/>
<dbReference type="InParanoid" id="A0A251S527"/>
<gene>
    <name evidence="1" type="ORF">HannXRQ_Chr15g0464861</name>
</gene>